<dbReference type="Pfam" id="PF13622">
    <property type="entry name" value="4HBT_3"/>
    <property type="match status" value="1"/>
</dbReference>
<organism evidence="2 3">
    <name type="scientific">SAR86 cluster bacterium</name>
    <dbReference type="NCBI Taxonomy" id="2030880"/>
    <lineage>
        <taxon>Bacteria</taxon>
        <taxon>Pseudomonadati</taxon>
        <taxon>Pseudomonadota</taxon>
        <taxon>Gammaproteobacteria</taxon>
        <taxon>SAR86 cluster</taxon>
    </lineage>
</organism>
<dbReference type="Gene3D" id="3.10.129.10">
    <property type="entry name" value="Hotdog Thioesterase"/>
    <property type="match status" value="1"/>
</dbReference>
<protein>
    <submittedName>
        <fullName evidence="2">PaaI family thioesterase</fullName>
    </submittedName>
</protein>
<dbReference type="SUPFAM" id="SSF54637">
    <property type="entry name" value="Thioesterase/thiol ester dehydrase-isomerase"/>
    <property type="match status" value="1"/>
</dbReference>
<proteinExistence type="predicted"/>
<reference evidence="2" key="1">
    <citation type="submission" date="2020-10" db="EMBL/GenBank/DDBJ databases">
        <title>Microbiome of the Black Sea water column analyzed by genome centric metagenomics.</title>
        <authorList>
            <person name="Cabello-Yeves P.J."/>
            <person name="Callieri C."/>
            <person name="Picazo A."/>
            <person name="Mehrshad M."/>
            <person name="Haro-Moreno J.M."/>
            <person name="Roda-Garcia J."/>
            <person name="Dzembekova N."/>
            <person name="Slabakova V."/>
            <person name="Slabakova N."/>
            <person name="Moncheva S."/>
            <person name="Rodriguez-Valera F."/>
        </authorList>
    </citation>
    <scope>NUCLEOTIDE SEQUENCE</scope>
    <source>
        <strain evidence="2">BS307-5m-G50</strain>
    </source>
</reference>
<dbReference type="EMBL" id="JADHQD010000018">
    <property type="protein sequence ID" value="MBL6818457.1"/>
    <property type="molecule type" value="Genomic_DNA"/>
</dbReference>
<gene>
    <name evidence="2" type="ORF">ISQ64_03530</name>
</gene>
<comment type="caution">
    <text evidence="2">The sequence shown here is derived from an EMBL/GenBank/DDBJ whole genome shotgun (WGS) entry which is preliminary data.</text>
</comment>
<evidence type="ECO:0000259" key="1">
    <source>
        <dbReference type="Pfam" id="PF13622"/>
    </source>
</evidence>
<evidence type="ECO:0000313" key="3">
    <source>
        <dbReference type="Proteomes" id="UP000711391"/>
    </source>
</evidence>
<evidence type="ECO:0000313" key="2">
    <source>
        <dbReference type="EMBL" id="MBL6818457.1"/>
    </source>
</evidence>
<dbReference type="InterPro" id="IPR049449">
    <property type="entry name" value="TesB_ACOT8-like_N"/>
</dbReference>
<sequence>MSNQKEHMSAIFKETPPFLKIFNITDAYPSDDDSFIVEFNPGVELTHTNGMVVQGGFVTGMLDCCMAQFLIYKSKGKQIPLTLDIDVKFLRPCAPGPLKTVAKIIKEGRSICFTDAVLYQNDKLIAISSATNKMVDSPF</sequence>
<dbReference type="Proteomes" id="UP000711391">
    <property type="component" value="Unassembled WGS sequence"/>
</dbReference>
<dbReference type="CDD" id="cd03443">
    <property type="entry name" value="PaaI_thioesterase"/>
    <property type="match status" value="1"/>
</dbReference>
<dbReference type="InterPro" id="IPR029069">
    <property type="entry name" value="HotDog_dom_sf"/>
</dbReference>
<name>A0A937I7Q7_9GAMM</name>
<feature type="domain" description="Acyl-CoA thioesterase-like N-terminal HotDog" evidence="1">
    <location>
        <begin position="49"/>
        <end position="131"/>
    </location>
</feature>
<accession>A0A937I7Q7</accession>
<dbReference type="AlphaFoldDB" id="A0A937I7Q7"/>